<dbReference type="InterPro" id="IPR029058">
    <property type="entry name" value="AB_hydrolase_fold"/>
</dbReference>
<dbReference type="SUPFAM" id="SSF53474">
    <property type="entry name" value="alpha/beta-Hydrolases"/>
    <property type="match status" value="1"/>
</dbReference>
<dbReference type="InterPro" id="IPR000073">
    <property type="entry name" value="AB_hydrolase_1"/>
</dbReference>
<proteinExistence type="predicted"/>
<reference evidence="3" key="1">
    <citation type="submission" date="2020-08" db="EMBL/GenBank/DDBJ databases">
        <title>Genome public.</title>
        <authorList>
            <person name="Liu C."/>
            <person name="Sun Q."/>
        </authorList>
    </citation>
    <scope>NUCLEOTIDE SEQUENCE</scope>
    <source>
        <strain evidence="3">NSJ-63</strain>
    </source>
</reference>
<dbReference type="EMBL" id="JACRSS010000001">
    <property type="protein sequence ID" value="MBC8537849.1"/>
    <property type="molecule type" value="Genomic_DNA"/>
</dbReference>
<sequence>MEITVNDLKINYIVRGEGKPLLLLHGWGACIDSFAPVTNELSKSRKVYVIDFPGFGGSDTPKKPMTVSDYTEIVARLIRAWDIAGTDVICHSFGGRVTIVLAAKYPELVGKLVFVDAAGLKKKRSFAWYCRVYTYKLMKKAAKNGFLYRCFKLFGVDARERTKNAGSADYRALTSDAMRGTFVNVVNQDLKEYLKDIRSSSLMIYGENDTDTPVYFGQTMEKLIPDGGLVVLKNAGHFSYLDQFGQFIKIVKVFLEVPAC</sequence>
<keyword evidence="1 3" id="KW-0378">Hydrolase</keyword>
<gene>
    <name evidence="3" type="ORF">H8693_02730</name>
</gene>
<dbReference type="Gene3D" id="3.40.50.1820">
    <property type="entry name" value="alpha/beta hydrolase"/>
    <property type="match status" value="1"/>
</dbReference>
<dbReference type="RefSeq" id="WP_249279687.1">
    <property type="nucleotide sequence ID" value="NZ_JACRSS010000001.1"/>
</dbReference>
<dbReference type="Proteomes" id="UP000617951">
    <property type="component" value="Unassembled WGS sequence"/>
</dbReference>
<dbReference type="GO" id="GO:0016020">
    <property type="term" value="C:membrane"/>
    <property type="evidence" value="ECO:0007669"/>
    <property type="project" value="TreeGrafter"/>
</dbReference>
<evidence type="ECO:0000313" key="4">
    <source>
        <dbReference type="Proteomes" id="UP000617951"/>
    </source>
</evidence>
<keyword evidence="4" id="KW-1185">Reference proteome</keyword>
<organism evidence="3 4">
    <name type="scientific">Guopingia tenuis</name>
    <dbReference type="NCBI Taxonomy" id="2763656"/>
    <lineage>
        <taxon>Bacteria</taxon>
        <taxon>Bacillati</taxon>
        <taxon>Bacillota</taxon>
        <taxon>Clostridia</taxon>
        <taxon>Christensenellales</taxon>
        <taxon>Christensenellaceae</taxon>
        <taxon>Guopingia</taxon>
    </lineage>
</organism>
<accession>A0A926DHG7</accession>
<protein>
    <submittedName>
        <fullName evidence="3">Alpha/beta hydrolase</fullName>
    </submittedName>
</protein>
<evidence type="ECO:0000259" key="2">
    <source>
        <dbReference type="Pfam" id="PF00561"/>
    </source>
</evidence>
<dbReference type="GO" id="GO:0016787">
    <property type="term" value="F:hydrolase activity"/>
    <property type="evidence" value="ECO:0007669"/>
    <property type="project" value="UniProtKB-KW"/>
</dbReference>
<dbReference type="PANTHER" id="PTHR43798:SF31">
    <property type="entry name" value="AB HYDROLASE SUPERFAMILY PROTEIN YCLE"/>
    <property type="match status" value="1"/>
</dbReference>
<dbReference type="InterPro" id="IPR050266">
    <property type="entry name" value="AB_hydrolase_sf"/>
</dbReference>
<dbReference type="Pfam" id="PF00561">
    <property type="entry name" value="Abhydrolase_1"/>
    <property type="match status" value="1"/>
</dbReference>
<dbReference type="AlphaFoldDB" id="A0A926DHG7"/>
<dbReference type="PRINTS" id="PR00111">
    <property type="entry name" value="ABHYDROLASE"/>
</dbReference>
<evidence type="ECO:0000256" key="1">
    <source>
        <dbReference type="ARBA" id="ARBA00022801"/>
    </source>
</evidence>
<dbReference type="PANTHER" id="PTHR43798">
    <property type="entry name" value="MONOACYLGLYCEROL LIPASE"/>
    <property type="match status" value="1"/>
</dbReference>
<feature type="domain" description="AB hydrolase-1" evidence="2">
    <location>
        <begin position="19"/>
        <end position="242"/>
    </location>
</feature>
<evidence type="ECO:0000313" key="3">
    <source>
        <dbReference type="EMBL" id="MBC8537849.1"/>
    </source>
</evidence>
<name>A0A926DHG7_9FIRM</name>
<comment type="caution">
    <text evidence="3">The sequence shown here is derived from an EMBL/GenBank/DDBJ whole genome shotgun (WGS) entry which is preliminary data.</text>
</comment>